<comment type="caution">
    <text evidence="1">The sequence shown here is derived from an EMBL/GenBank/DDBJ whole genome shotgun (WGS) entry which is preliminary data.</text>
</comment>
<dbReference type="Proteomes" id="UP000828048">
    <property type="component" value="Chromosome 2"/>
</dbReference>
<evidence type="ECO:0000313" key="2">
    <source>
        <dbReference type="Proteomes" id="UP000828048"/>
    </source>
</evidence>
<gene>
    <name evidence="1" type="ORF">Vadar_030881</name>
</gene>
<proteinExistence type="predicted"/>
<sequence>MFRPSSESPPNIVFLRQRRSPKTSIAPQYRSNLNRFPRSRQFWDAKVMSRAGEKLGFRLFEIGVSDVEIDFNEEMSRPVHHQRIMGPLFDSIRRAGVTVFSAEKLQFETY</sequence>
<reference evidence="1 2" key="1">
    <citation type="journal article" date="2021" name="Hortic Res">
        <title>High-quality reference genome and annotation aids understanding of berry development for evergreen blueberry (Vaccinium darrowii).</title>
        <authorList>
            <person name="Yu J."/>
            <person name="Hulse-Kemp A.M."/>
            <person name="Babiker E."/>
            <person name="Staton M."/>
        </authorList>
    </citation>
    <scope>NUCLEOTIDE SEQUENCE [LARGE SCALE GENOMIC DNA]</scope>
    <source>
        <strain evidence="2">cv. NJ 8807/NJ 8810</strain>
        <tissue evidence="1">Young leaf</tissue>
    </source>
</reference>
<name>A0ACB7X5P2_9ERIC</name>
<organism evidence="1 2">
    <name type="scientific">Vaccinium darrowii</name>
    <dbReference type="NCBI Taxonomy" id="229202"/>
    <lineage>
        <taxon>Eukaryota</taxon>
        <taxon>Viridiplantae</taxon>
        <taxon>Streptophyta</taxon>
        <taxon>Embryophyta</taxon>
        <taxon>Tracheophyta</taxon>
        <taxon>Spermatophyta</taxon>
        <taxon>Magnoliopsida</taxon>
        <taxon>eudicotyledons</taxon>
        <taxon>Gunneridae</taxon>
        <taxon>Pentapetalae</taxon>
        <taxon>asterids</taxon>
        <taxon>Ericales</taxon>
        <taxon>Ericaceae</taxon>
        <taxon>Vaccinioideae</taxon>
        <taxon>Vaccinieae</taxon>
        <taxon>Vaccinium</taxon>
    </lineage>
</organism>
<dbReference type="EMBL" id="CM037152">
    <property type="protein sequence ID" value="KAH7835889.1"/>
    <property type="molecule type" value="Genomic_DNA"/>
</dbReference>
<accession>A0ACB7X5P2</accession>
<protein>
    <submittedName>
        <fullName evidence="1">Uncharacterized protein</fullName>
    </submittedName>
</protein>
<evidence type="ECO:0000313" key="1">
    <source>
        <dbReference type="EMBL" id="KAH7835889.1"/>
    </source>
</evidence>
<keyword evidence="2" id="KW-1185">Reference proteome</keyword>